<dbReference type="PRINTS" id="PR01039">
    <property type="entry name" value="TRNASYNTHTRP"/>
</dbReference>
<dbReference type="FunFam" id="1.10.240.10:FF:000003">
    <property type="entry name" value="Tryptophan--tRNA ligase, cytoplasmic"/>
    <property type="match status" value="1"/>
</dbReference>
<dbReference type="GO" id="GO:0009791">
    <property type="term" value="P:post-embryonic development"/>
    <property type="evidence" value="ECO:0007669"/>
    <property type="project" value="UniProtKB-ARBA"/>
</dbReference>
<comment type="similarity">
    <text evidence="2 12">Belongs to the class-I aminoacyl-tRNA synthetase family.</text>
</comment>
<name>A0A150GTJ8_GONPE</name>
<evidence type="ECO:0000256" key="13">
    <source>
        <dbReference type="SAM" id="MobiDB-lite"/>
    </source>
</evidence>
<evidence type="ECO:0000256" key="7">
    <source>
        <dbReference type="ARBA" id="ARBA00022741"/>
    </source>
</evidence>
<dbReference type="FunFam" id="3.40.50.620:FF:000033">
    <property type="entry name" value="tryptophan--tRNA ligase, cytoplasmic"/>
    <property type="match status" value="1"/>
</dbReference>
<evidence type="ECO:0000256" key="6">
    <source>
        <dbReference type="ARBA" id="ARBA00022598"/>
    </source>
</evidence>
<dbReference type="NCBIfam" id="TIGR00233">
    <property type="entry name" value="trpS"/>
    <property type="match status" value="1"/>
</dbReference>
<evidence type="ECO:0000256" key="8">
    <source>
        <dbReference type="ARBA" id="ARBA00022840"/>
    </source>
</evidence>
<dbReference type="CDD" id="cd00806">
    <property type="entry name" value="TrpRS_core"/>
    <property type="match status" value="1"/>
</dbReference>
<evidence type="ECO:0000256" key="4">
    <source>
        <dbReference type="ARBA" id="ARBA00013782"/>
    </source>
</evidence>
<dbReference type="STRING" id="33097.A0A150GTJ8"/>
<dbReference type="InterPro" id="IPR002305">
    <property type="entry name" value="aa-tRNA-synth_Ic"/>
</dbReference>
<feature type="region of interest" description="Disordered" evidence="13">
    <location>
        <begin position="1"/>
        <end position="25"/>
    </location>
</feature>
<dbReference type="OrthoDB" id="10261385at2759"/>
<dbReference type="PANTHER" id="PTHR10055:SF1">
    <property type="entry name" value="TRYPTOPHAN--TRNA LIGASE, CYTOPLASMIC"/>
    <property type="match status" value="1"/>
</dbReference>
<evidence type="ECO:0000256" key="3">
    <source>
        <dbReference type="ARBA" id="ARBA00013161"/>
    </source>
</evidence>
<proteinExistence type="inferred from homology"/>
<dbReference type="GO" id="GO:0006436">
    <property type="term" value="P:tryptophanyl-tRNA aminoacylation"/>
    <property type="evidence" value="ECO:0007669"/>
    <property type="project" value="InterPro"/>
</dbReference>
<protein>
    <recommendedName>
        <fullName evidence="4">Tryptophan--tRNA ligase, cytoplasmic</fullName>
        <ecNumber evidence="3">6.1.1.2</ecNumber>
    </recommendedName>
    <alternativeName>
        <fullName evidence="11">Tryptophanyl-tRNA synthetase</fullName>
    </alternativeName>
</protein>
<dbReference type="Pfam" id="PF00579">
    <property type="entry name" value="tRNA-synt_1b"/>
    <property type="match status" value="1"/>
</dbReference>
<evidence type="ECO:0000313" key="14">
    <source>
        <dbReference type="EMBL" id="KXZ53104.1"/>
    </source>
</evidence>
<dbReference type="PROSITE" id="PS00178">
    <property type="entry name" value="AA_TRNA_LIGASE_I"/>
    <property type="match status" value="1"/>
</dbReference>
<dbReference type="AlphaFoldDB" id="A0A150GTJ8"/>
<dbReference type="InterPro" id="IPR014729">
    <property type="entry name" value="Rossmann-like_a/b/a_fold"/>
</dbReference>
<evidence type="ECO:0000313" key="15">
    <source>
        <dbReference type="Proteomes" id="UP000075714"/>
    </source>
</evidence>
<evidence type="ECO:0000256" key="9">
    <source>
        <dbReference type="ARBA" id="ARBA00022917"/>
    </source>
</evidence>
<reference evidence="15" key="1">
    <citation type="journal article" date="2016" name="Nat. Commun.">
        <title>The Gonium pectorale genome demonstrates co-option of cell cycle regulation during the evolution of multicellularity.</title>
        <authorList>
            <person name="Hanschen E.R."/>
            <person name="Marriage T.N."/>
            <person name="Ferris P.J."/>
            <person name="Hamaji T."/>
            <person name="Toyoda A."/>
            <person name="Fujiyama A."/>
            <person name="Neme R."/>
            <person name="Noguchi H."/>
            <person name="Minakuchi Y."/>
            <person name="Suzuki M."/>
            <person name="Kawai-Toyooka H."/>
            <person name="Smith D.R."/>
            <person name="Sparks H."/>
            <person name="Anderson J."/>
            <person name="Bakaric R."/>
            <person name="Luria V."/>
            <person name="Karger A."/>
            <person name="Kirschner M.W."/>
            <person name="Durand P.M."/>
            <person name="Michod R.E."/>
            <person name="Nozaki H."/>
            <person name="Olson B.J."/>
        </authorList>
    </citation>
    <scope>NUCLEOTIDE SEQUENCE [LARGE SCALE GENOMIC DNA]</scope>
    <source>
        <strain evidence="15">NIES-2863</strain>
    </source>
</reference>
<evidence type="ECO:0000256" key="2">
    <source>
        <dbReference type="ARBA" id="ARBA00005594"/>
    </source>
</evidence>
<dbReference type="PANTHER" id="PTHR10055">
    <property type="entry name" value="TRYPTOPHANYL-TRNA SYNTHETASE"/>
    <property type="match status" value="1"/>
</dbReference>
<keyword evidence="5" id="KW-0963">Cytoplasm</keyword>
<comment type="caution">
    <text evidence="14">The sequence shown here is derived from an EMBL/GenBank/DDBJ whole genome shotgun (WGS) entry which is preliminary data.</text>
</comment>
<dbReference type="SUPFAM" id="SSF52374">
    <property type="entry name" value="Nucleotidylyl transferase"/>
    <property type="match status" value="2"/>
</dbReference>
<evidence type="ECO:0000256" key="10">
    <source>
        <dbReference type="ARBA" id="ARBA00023146"/>
    </source>
</evidence>
<keyword evidence="10 12" id="KW-0030">Aminoacyl-tRNA synthetase</keyword>
<dbReference type="GO" id="GO:0005524">
    <property type="term" value="F:ATP binding"/>
    <property type="evidence" value="ECO:0007669"/>
    <property type="project" value="UniProtKB-KW"/>
</dbReference>
<sequence length="463" mass="51899">MAEQPPSADAAEAQPAGDQEQVVDPWSVTGGADGRIDYNKLLEQFGCSKLTEDLVDRVERLTGRPAHPFLKRGIFFAHRDLQEILDCYEKGIPFYLYTGRGPSSEALHLGHLVPFMFTKYLQDAFNVPLVIQLTDDEKSLWRGLDIDEARRLARENAKDIIACGFDVSKTFIFSDFEYVGGAFYRNIIRIQRCVTMNQVRGIFGFTPEDNIGKIAFPAVQAAPSFPDCFPHMFGTRKDIRCLIPCAIDQDPYFRMTRDVAPRIGHQKPALIESKFFPALQGESGKMSASDTNSAIFVNDTPAQIKDKDPYFRMTRDVAPRIGHQKPALIESKFFPALQGESGKMSASDTNSAIFVNDTPAQIKDKINKYAFSGGGATVEEHRTRGANLAVDVPWKYLNFFMEDDKKLEHIGQEYGSGRMLTGEIKKELITVLTDMVSRHQRARAQVTDDVVDAFMAVRPMPCV</sequence>
<evidence type="ECO:0000256" key="1">
    <source>
        <dbReference type="ARBA" id="ARBA00004496"/>
    </source>
</evidence>
<dbReference type="GO" id="GO:0004830">
    <property type="term" value="F:tryptophan-tRNA ligase activity"/>
    <property type="evidence" value="ECO:0007669"/>
    <property type="project" value="UniProtKB-EC"/>
</dbReference>
<dbReference type="InterPro" id="IPR001412">
    <property type="entry name" value="aa-tRNA-synth_I_CS"/>
</dbReference>
<organism evidence="14 15">
    <name type="scientific">Gonium pectorale</name>
    <name type="common">Green alga</name>
    <dbReference type="NCBI Taxonomy" id="33097"/>
    <lineage>
        <taxon>Eukaryota</taxon>
        <taxon>Viridiplantae</taxon>
        <taxon>Chlorophyta</taxon>
        <taxon>core chlorophytes</taxon>
        <taxon>Chlorophyceae</taxon>
        <taxon>CS clade</taxon>
        <taxon>Chlamydomonadales</taxon>
        <taxon>Volvocaceae</taxon>
        <taxon>Gonium</taxon>
    </lineage>
</organism>
<accession>A0A150GTJ8</accession>
<dbReference type="Proteomes" id="UP000075714">
    <property type="component" value="Unassembled WGS sequence"/>
</dbReference>
<keyword evidence="7 12" id="KW-0547">Nucleotide-binding</keyword>
<gene>
    <name evidence="14" type="ORF">GPECTOR_8g94</name>
</gene>
<dbReference type="Gene3D" id="3.40.50.620">
    <property type="entry name" value="HUPs"/>
    <property type="match status" value="2"/>
</dbReference>
<dbReference type="EC" id="6.1.1.2" evidence="3"/>
<dbReference type="Gene3D" id="1.10.240.10">
    <property type="entry name" value="Tyrosyl-Transfer RNA Synthetase"/>
    <property type="match status" value="1"/>
</dbReference>
<dbReference type="InterPro" id="IPR002306">
    <property type="entry name" value="Trp-tRNA-ligase"/>
</dbReference>
<evidence type="ECO:0000256" key="11">
    <source>
        <dbReference type="ARBA" id="ARBA00030268"/>
    </source>
</evidence>
<evidence type="ECO:0000256" key="12">
    <source>
        <dbReference type="RuleBase" id="RU363036"/>
    </source>
</evidence>
<keyword evidence="6 12" id="KW-0436">Ligase</keyword>
<dbReference type="GO" id="GO:0005737">
    <property type="term" value="C:cytoplasm"/>
    <property type="evidence" value="ECO:0007669"/>
    <property type="project" value="UniProtKB-SubCell"/>
</dbReference>
<keyword evidence="15" id="KW-1185">Reference proteome</keyword>
<evidence type="ECO:0000256" key="5">
    <source>
        <dbReference type="ARBA" id="ARBA00022490"/>
    </source>
</evidence>
<dbReference type="EMBL" id="LSYV01000009">
    <property type="protein sequence ID" value="KXZ53104.1"/>
    <property type="molecule type" value="Genomic_DNA"/>
</dbReference>
<keyword evidence="9 12" id="KW-0648">Protein biosynthesis</keyword>
<dbReference type="GO" id="GO:0048608">
    <property type="term" value="P:reproductive structure development"/>
    <property type="evidence" value="ECO:0007669"/>
    <property type="project" value="UniProtKB-ARBA"/>
</dbReference>
<comment type="subcellular location">
    <subcellularLocation>
        <location evidence="1">Cytoplasm</location>
    </subcellularLocation>
</comment>
<keyword evidence="8 12" id="KW-0067">ATP-binding</keyword>